<gene>
    <name evidence="1" type="ORF">CRG98_038198</name>
</gene>
<reference evidence="1 2" key="1">
    <citation type="submission" date="2017-11" db="EMBL/GenBank/DDBJ databases">
        <title>De-novo sequencing of pomegranate (Punica granatum L.) genome.</title>
        <authorList>
            <person name="Akparov Z."/>
            <person name="Amiraslanov A."/>
            <person name="Hajiyeva S."/>
            <person name="Abbasov M."/>
            <person name="Kaur K."/>
            <person name="Hamwieh A."/>
            <person name="Solovyev V."/>
            <person name="Salamov A."/>
            <person name="Braich B."/>
            <person name="Kosarev P."/>
            <person name="Mahmoud A."/>
            <person name="Hajiyev E."/>
            <person name="Babayeva S."/>
            <person name="Izzatullayeva V."/>
            <person name="Mammadov A."/>
            <person name="Mammadov A."/>
            <person name="Sharifova S."/>
            <person name="Ojaghi J."/>
            <person name="Eynullazada K."/>
            <person name="Bayramov B."/>
            <person name="Abdulazimova A."/>
            <person name="Shahmuradov I."/>
        </authorList>
    </citation>
    <scope>NUCLEOTIDE SEQUENCE [LARGE SCALE GENOMIC DNA]</scope>
    <source>
        <strain evidence="2">cv. AG2017</strain>
        <tissue evidence="1">Leaf</tissue>
    </source>
</reference>
<evidence type="ECO:0000313" key="1">
    <source>
        <dbReference type="EMBL" id="PKI41426.1"/>
    </source>
</evidence>
<comment type="caution">
    <text evidence="1">The sequence shown here is derived from an EMBL/GenBank/DDBJ whole genome shotgun (WGS) entry which is preliminary data.</text>
</comment>
<proteinExistence type="predicted"/>
<name>A0A2I0IDF6_PUNGR</name>
<keyword evidence="2" id="KW-1185">Reference proteome</keyword>
<protein>
    <submittedName>
        <fullName evidence="1">Uncharacterized protein</fullName>
    </submittedName>
</protein>
<dbReference type="Proteomes" id="UP000233551">
    <property type="component" value="Unassembled WGS sequence"/>
</dbReference>
<organism evidence="1 2">
    <name type="scientific">Punica granatum</name>
    <name type="common">Pomegranate</name>
    <dbReference type="NCBI Taxonomy" id="22663"/>
    <lineage>
        <taxon>Eukaryota</taxon>
        <taxon>Viridiplantae</taxon>
        <taxon>Streptophyta</taxon>
        <taxon>Embryophyta</taxon>
        <taxon>Tracheophyta</taxon>
        <taxon>Spermatophyta</taxon>
        <taxon>Magnoliopsida</taxon>
        <taxon>eudicotyledons</taxon>
        <taxon>Gunneridae</taxon>
        <taxon>Pentapetalae</taxon>
        <taxon>rosids</taxon>
        <taxon>malvids</taxon>
        <taxon>Myrtales</taxon>
        <taxon>Lythraceae</taxon>
        <taxon>Punica</taxon>
    </lineage>
</organism>
<dbReference type="AlphaFoldDB" id="A0A2I0IDF6"/>
<sequence length="89" mass="9773">MEQPPAPRRGHAASTFEQTCCGASCHKFELDPTEPQLTWLDHPVGPYSTRPIPWRSSLSNCLPHLLHVWMSTIVVGTSDDNKNGATSSS</sequence>
<accession>A0A2I0IDF6</accession>
<dbReference type="EMBL" id="PGOL01003380">
    <property type="protein sequence ID" value="PKI41426.1"/>
    <property type="molecule type" value="Genomic_DNA"/>
</dbReference>
<evidence type="ECO:0000313" key="2">
    <source>
        <dbReference type="Proteomes" id="UP000233551"/>
    </source>
</evidence>